<dbReference type="Proteomes" id="UP001549691">
    <property type="component" value="Unassembled WGS sequence"/>
</dbReference>
<dbReference type="Gene3D" id="1.20.58.220">
    <property type="entry name" value="Phosphate transport system protein phou homolog 2, domain 2"/>
    <property type="match status" value="1"/>
</dbReference>
<name>A0ABV2TGB0_9RHOO</name>
<evidence type="ECO:0000259" key="3">
    <source>
        <dbReference type="Pfam" id="PF01895"/>
    </source>
</evidence>
<evidence type="ECO:0000256" key="2">
    <source>
        <dbReference type="PIRNR" id="PIRNR003107"/>
    </source>
</evidence>
<dbReference type="NCBIfam" id="TIGR02135">
    <property type="entry name" value="phoU_full"/>
    <property type="match status" value="1"/>
</dbReference>
<proteinExistence type="inferred from homology"/>
<dbReference type="Pfam" id="PF01895">
    <property type="entry name" value="PhoU"/>
    <property type="match status" value="2"/>
</dbReference>
<keyword evidence="2" id="KW-0813">Transport</keyword>
<keyword evidence="2" id="KW-0963">Cytoplasm</keyword>
<dbReference type="PIRSF" id="PIRSF003107">
    <property type="entry name" value="PhoU"/>
    <property type="match status" value="1"/>
</dbReference>
<dbReference type="SUPFAM" id="SSF109755">
    <property type="entry name" value="PhoU-like"/>
    <property type="match status" value="1"/>
</dbReference>
<dbReference type="InterPro" id="IPR026022">
    <property type="entry name" value="PhoU_dom"/>
</dbReference>
<feature type="domain" description="PhoU" evidence="3">
    <location>
        <begin position="21"/>
        <end position="107"/>
    </location>
</feature>
<dbReference type="PANTHER" id="PTHR42930:SF3">
    <property type="entry name" value="PHOSPHATE-SPECIFIC TRANSPORT SYSTEM ACCESSORY PROTEIN PHOU"/>
    <property type="match status" value="1"/>
</dbReference>
<evidence type="ECO:0000256" key="1">
    <source>
        <dbReference type="ARBA" id="ARBA00008107"/>
    </source>
</evidence>
<sequence>MTDHTVRQYDVELENIRTRVLQMGGYVEQQVVKAMEGLLEGDQNLIERVIENDKHVNELEIELDEACAQIIARRQPTARDLRAIISVSKTVTDLERIGDEAKKIAKVARALHRDDGGGRPRTQMKHIGSLAVEQLRKALDGFARLDIDAAAEVVKEDRELDDEFKAVMRQLITYMIEDPRTITRSIDIVFAAKALERIGDHAKNISEYTIFQVRGRDVRHIGVNEVMKEVGHPEV</sequence>
<dbReference type="RefSeq" id="WP_354599424.1">
    <property type="nucleotide sequence ID" value="NZ_JBEWZI010000002.1"/>
</dbReference>
<keyword evidence="5" id="KW-1185">Reference proteome</keyword>
<evidence type="ECO:0000313" key="5">
    <source>
        <dbReference type="Proteomes" id="UP001549691"/>
    </source>
</evidence>
<evidence type="ECO:0000313" key="4">
    <source>
        <dbReference type="EMBL" id="MET7012961.1"/>
    </source>
</evidence>
<dbReference type="InterPro" id="IPR028366">
    <property type="entry name" value="PhoU"/>
</dbReference>
<protein>
    <recommendedName>
        <fullName evidence="2">Phosphate-specific transport system accessory protein PhoU</fullName>
    </recommendedName>
</protein>
<gene>
    <name evidence="4" type="primary">phoU</name>
    <name evidence="4" type="ORF">ABXR19_02090</name>
</gene>
<comment type="function">
    <text evidence="2">Plays a role in the regulation of phosphate uptake.</text>
</comment>
<comment type="subcellular location">
    <subcellularLocation>
        <location evidence="2">Cytoplasm</location>
    </subcellularLocation>
</comment>
<feature type="domain" description="PhoU" evidence="3">
    <location>
        <begin position="126"/>
        <end position="208"/>
    </location>
</feature>
<organism evidence="4 5">
    <name type="scientific">Uliginosibacterium flavum</name>
    <dbReference type="NCBI Taxonomy" id="1396831"/>
    <lineage>
        <taxon>Bacteria</taxon>
        <taxon>Pseudomonadati</taxon>
        <taxon>Pseudomonadota</taxon>
        <taxon>Betaproteobacteria</taxon>
        <taxon>Rhodocyclales</taxon>
        <taxon>Zoogloeaceae</taxon>
        <taxon>Uliginosibacterium</taxon>
    </lineage>
</organism>
<reference evidence="4 5" key="1">
    <citation type="submission" date="2024-07" db="EMBL/GenBank/DDBJ databases">
        <title>Uliginosibacterium flavum JJ3220;KACC:17644.</title>
        <authorList>
            <person name="Kim M.K."/>
        </authorList>
    </citation>
    <scope>NUCLEOTIDE SEQUENCE [LARGE SCALE GENOMIC DNA]</scope>
    <source>
        <strain evidence="4 5">KACC:17644</strain>
    </source>
</reference>
<accession>A0ABV2TGB0</accession>
<dbReference type="PANTHER" id="PTHR42930">
    <property type="entry name" value="PHOSPHATE-SPECIFIC TRANSPORT SYSTEM ACCESSORY PROTEIN PHOU"/>
    <property type="match status" value="1"/>
</dbReference>
<dbReference type="InterPro" id="IPR038078">
    <property type="entry name" value="PhoU-like_sf"/>
</dbReference>
<keyword evidence="2" id="KW-0592">Phosphate transport</keyword>
<comment type="subunit">
    <text evidence="2">Homodimer.</text>
</comment>
<dbReference type="EMBL" id="JBEWZI010000002">
    <property type="protein sequence ID" value="MET7012961.1"/>
    <property type="molecule type" value="Genomic_DNA"/>
</dbReference>
<comment type="caution">
    <text evidence="4">The sequence shown here is derived from an EMBL/GenBank/DDBJ whole genome shotgun (WGS) entry which is preliminary data.</text>
</comment>
<comment type="similarity">
    <text evidence="1 2">Belongs to the PhoU family.</text>
</comment>